<keyword evidence="1" id="KW-0472">Membrane</keyword>
<dbReference type="OrthoDB" id="9785431at2"/>
<dbReference type="GO" id="GO:0006508">
    <property type="term" value="P:proteolysis"/>
    <property type="evidence" value="ECO:0007669"/>
    <property type="project" value="UniProtKB-KW"/>
</dbReference>
<feature type="transmembrane region" description="Helical" evidence="1">
    <location>
        <begin position="21"/>
        <end position="43"/>
    </location>
</feature>
<dbReference type="PANTHER" id="PTHR36844:SF1">
    <property type="entry name" value="PROTEASE PRSW"/>
    <property type="match status" value="1"/>
</dbReference>
<feature type="transmembrane region" description="Helical" evidence="1">
    <location>
        <begin position="82"/>
        <end position="109"/>
    </location>
</feature>
<reference evidence="2 3" key="1">
    <citation type="submission" date="2019-06" db="EMBL/GenBank/DDBJ databases">
        <authorList>
            <person name="Li F."/>
        </authorList>
    </citation>
    <scope>NUCLEOTIDE SEQUENCE [LARGE SCALE GENOMIC DNA]</scope>
    <source>
        <strain evidence="2 3">10F1D-1</strain>
    </source>
</reference>
<evidence type="ECO:0000256" key="1">
    <source>
        <dbReference type="SAM" id="Phobius"/>
    </source>
</evidence>
<gene>
    <name evidence="2" type="ORF">FJ657_09650</name>
</gene>
<feature type="transmembrane region" description="Helical" evidence="1">
    <location>
        <begin position="263"/>
        <end position="284"/>
    </location>
</feature>
<dbReference type="Proteomes" id="UP000316252">
    <property type="component" value="Unassembled WGS sequence"/>
</dbReference>
<dbReference type="PANTHER" id="PTHR36844">
    <property type="entry name" value="PROTEASE PRSW"/>
    <property type="match status" value="1"/>
</dbReference>
<feature type="transmembrane region" description="Helical" evidence="1">
    <location>
        <begin position="196"/>
        <end position="219"/>
    </location>
</feature>
<evidence type="ECO:0000313" key="3">
    <source>
        <dbReference type="Proteomes" id="UP000316252"/>
    </source>
</evidence>
<organism evidence="2 3">
    <name type="scientific">Schumannella soli</name>
    <dbReference type="NCBI Taxonomy" id="2590779"/>
    <lineage>
        <taxon>Bacteria</taxon>
        <taxon>Bacillati</taxon>
        <taxon>Actinomycetota</taxon>
        <taxon>Actinomycetes</taxon>
        <taxon>Micrococcales</taxon>
        <taxon>Microbacteriaceae</taxon>
        <taxon>Schumannella</taxon>
    </lineage>
</organism>
<evidence type="ECO:0000313" key="2">
    <source>
        <dbReference type="EMBL" id="TPW76624.1"/>
    </source>
</evidence>
<feature type="transmembrane region" description="Helical" evidence="1">
    <location>
        <begin position="158"/>
        <end position="176"/>
    </location>
</feature>
<keyword evidence="1" id="KW-0812">Transmembrane</keyword>
<protein>
    <submittedName>
        <fullName evidence="2">PrsW family intramembrane metalloprotease</fullName>
    </submittedName>
</protein>
<dbReference type="Pfam" id="PF13367">
    <property type="entry name" value="PrsW-protease"/>
    <property type="match status" value="1"/>
</dbReference>
<feature type="transmembrane region" description="Helical" evidence="1">
    <location>
        <begin position="231"/>
        <end position="251"/>
    </location>
</feature>
<keyword evidence="2" id="KW-0482">Metalloprotease</keyword>
<keyword evidence="2" id="KW-0378">Hydrolase</keyword>
<dbReference type="EMBL" id="VHQG01000002">
    <property type="protein sequence ID" value="TPW76624.1"/>
    <property type="molecule type" value="Genomic_DNA"/>
</dbReference>
<dbReference type="AlphaFoldDB" id="A0A506XUV2"/>
<feature type="transmembrane region" description="Helical" evidence="1">
    <location>
        <begin position="121"/>
        <end position="146"/>
    </location>
</feature>
<dbReference type="GO" id="GO:0008237">
    <property type="term" value="F:metallopeptidase activity"/>
    <property type="evidence" value="ECO:0007669"/>
    <property type="project" value="UniProtKB-KW"/>
</dbReference>
<proteinExistence type="predicted"/>
<keyword evidence="2" id="KW-0645">Protease</keyword>
<dbReference type="InterPro" id="IPR026898">
    <property type="entry name" value="PrsW"/>
</dbReference>
<comment type="caution">
    <text evidence="2">The sequence shown here is derived from an EMBL/GenBank/DDBJ whole genome shotgun (WGS) entry which is preliminary data.</text>
</comment>
<keyword evidence="1" id="KW-1133">Transmembrane helix</keyword>
<feature type="transmembrane region" description="Helical" evidence="1">
    <location>
        <begin position="49"/>
        <end position="70"/>
    </location>
</feature>
<accession>A0A506XUV2</accession>
<keyword evidence="3" id="KW-1185">Reference proteome</keyword>
<sequence length="384" mass="40817">MQHAAPVFASPPPQPHVGRRVALIIGIVVAALAALLALAYTLIALGVASIFAAVLALIPLTVVLLAIRWVDRWEPEPLGIKIFAFLWGAGVAVVTALVVGVGVQVAQAFSGSDPTSDANQFFGAVIQAPIVEEGAKGLGILLIFLIGRKYFDGPVDGIVYGATIAAGFAFTENILYFGQQIQTSGVVSGEVVTIFFLRGVLSPFAHVMFTSMTGLALGLAASRFKHWAPSVGFYFVGLLAAMLLHGIWNAAASLVPGGIPGYLLYYCVVEVPLFVGLLVIVFWLRRRESRQTLARLAEYAAAGWINRDEVVALGSPAGRRQARAWAASRGQKPLMARYIRDATMLAAARQRVIRDTGRAEAQSDELVLLGKVTASRRALLGVGA</sequence>
<name>A0A506XUV2_9MICO</name>